<evidence type="ECO:0000256" key="2">
    <source>
        <dbReference type="ARBA" id="ARBA00023276"/>
    </source>
</evidence>
<organism evidence="5 6">
    <name type="scientific">Methyloversatilis universalis (strain ATCC BAA-1314 / DSM 25237 / JCM 13912 / CCUG 52030 / FAM5)</name>
    <dbReference type="NCBI Taxonomy" id="1000565"/>
    <lineage>
        <taxon>Bacteria</taxon>
        <taxon>Pseudomonadati</taxon>
        <taxon>Pseudomonadota</taxon>
        <taxon>Betaproteobacteria</taxon>
        <taxon>Nitrosomonadales</taxon>
        <taxon>Sterolibacteriaceae</taxon>
        <taxon>Methyloversatilis</taxon>
    </lineage>
</organism>
<dbReference type="eggNOG" id="COG4447">
    <property type="taxonomic scope" value="Bacteria"/>
</dbReference>
<gene>
    <name evidence="5" type="ORF">METUNv1_03700</name>
</gene>
<sequence>MNHYGFRALAVCAALASLASGCTQAPDLSAARAEAQKPVQRYDSIQALAAHGDRVVAGTRSGAVLVSADGGQSWQREALAGPSSITGIDVCPDGRFIAIDFYRKLWTADAKLSGWTALPLEAPHTALAVHCDRQGRWWVAGTGALIVRSDDQGKSWVRTDLQEDLQITTLQMVDEQNGFATGEFGTVVVTTDGGDTWTKRGALPAEFYPYAALFVSATEGWVSGLAGQLVHTTDGGLTWQAQVNRAGAPLYRIFMHAGTPHAVGAGGAVVRLQGDEWIAVAYPDARPVPLAAGVSVASNNTLLIGGPGGLLRAVTDSGASKPGAAQ</sequence>
<dbReference type="GO" id="GO:0009523">
    <property type="term" value="C:photosystem II"/>
    <property type="evidence" value="ECO:0007669"/>
    <property type="project" value="UniProtKB-KW"/>
</dbReference>
<keyword evidence="3" id="KW-0732">Signal</keyword>
<dbReference type="InterPro" id="IPR028203">
    <property type="entry name" value="PSII_CF48-like_dom"/>
</dbReference>
<dbReference type="SUPFAM" id="SSF110296">
    <property type="entry name" value="Oligoxyloglucan reducing end-specific cellobiohydrolase"/>
    <property type="match status" value="1"/>
</dbReference>
<accession>F5RHA5</accession>
<dbReference type="Gene3D" id="2.130.10.10">
    <property type="entry name" value="YVTN repeat-like/Quinoprotein amine dehydrogenase"/>
    <property type="match status" value="1"/>
</dbReference>
<keyword evidence="6" id="KW-1185">Reference proteome</keyword>
<evidence type="ECO:0000313" key="6">
    <source>
        <dbReference type="Proteomes" id="UP000005019"/>
    </source>
</evidence>
<keyword evidence="1" id="KW-0602">Photosynthesis</keyword>
<dbReference type="InterPro" id="IPR015943">
    <property type="entry name" value="WD40/YVTN_repeat-like_dom_sf"/>
</dbReference>
<dbReference type="EMBL" id="AFHG01000059">
    <property type="protein sequence ID" value="EGK69737.1"/>
    <property type="molecule type" value="Genomic_DNA"/>
</dbReference>
<dbReference type="AlphaFoldDB" id="F5RHA5"/>
<dbReference type="PANTHER" id="PTHR47199">
    <property type="entry name" value="PHOTOSYSTEM II STABILITY/ASSEMBLY FACTOR HCF136, CHLOROPLASTIC"/>
    <property type="match status" value="1"/>
</dbReference>
<evidence type="ECO:0000259" key="4">
    <source>
        <dbReference type="Pfam" id="PF14870"/>
    </source>
</evidence>
<proteinExistence type="predicted"/>
<evidence type="ECO:0000256" key="1">
    <source>
        <dbReference type="ARBA" id="ARBA00022531"/>
    </source>
</evidence>
<keyword evidence="5" id="KW-0378">Hydrolase</keyword>
<feature type="domain" description="Photosynthesis system II assembly factor Ycf48/Hcf136-like" evidence="4">
    <location>
        <begin position="156"/>
        <end position="241"/>
    </location>
</feature>
<dbReference type="STRING" id="1000565.METUNv1_03700"/>
<evidence type="ECO:0000313" key="5">
    <source>
        <dbReference type="EMBL" id="EGK69737.1"/>
    </source>
</evidence>
<comment type="caution">
    <text evidence="5">The sequence shown here is derived from an EMBL/GenBank/DDBJ whole genome shotgun (WGS) entry which is preliminary data.</text>
</comment>
<name>F5RHA5_METUF</name>
<dbReference type="PROSITE" id="PS51257">
    <property type="entry name" value="PROKAR_LIPOPROTEIN"/>
    <property type="match status" value="1"/>
</dbReference>
<dbReference type="GO" id="GO:0016787">
    <property type="term" value="F:hydrolase activity"/>
    <property type="evidence" value="ECO:0007669"/>
    <property type="project" value="UniProtKB-KW"/>
</dbReference>
<feature type="signal peptide" evidence="3">
    <location>
        <begin position="1"/>
        <end position="25"/>
    </location>
</feature>
<reference evidence="5 6" key="1">
    <citation type="journal article" date="2011" name="J. Bacteriol.">
        <title>Genome sequence of Methyloversatilis universalis FAM5T, a methylotrophic representative of the order Rhodocyclales.</title>
        <authorList>
            <person name="Kittichotirat W."/>
            <person name="Good N.M."/>
            <person name="Hall R."/>
            <person name="Bringel F."/>
            <person name="Lajus A."/>
            <person name="Medigue C."/>
            <person name="Smalley N.E."/>
            <person name="Beck D."/>
            <person name="Bumgarner R."/>
            <person name="Vuilleumier S."/>
            <person name="Kalyuzhnaya M.G."/>
        </authorList>
    </citation>
    <scope>NUCLEOTIDE SEQUENCE [LARGE SCALE GENOMIC DNA]</scope>
    <source>
        <strain evidence="6">ATCC BAA-1314 / JCM 13912 / FAM5</strain>
    </source>
</reference>
<dbReference type="RefSeq" id="WP_008064272.1">
    <property type="nucleotide sequence ID" value="NZ_AFHG01000059.1"/>
</dbReference>
<dbReference type="Proteomes" id="UP000005019">
    <property type="component" value="Unassembled WGS sequence"/>
</dbReference>
<dbReference type="OrthoDB" id="9767885at2"/>
<protein>
    <submittedName>
        <fullName evidence="5">Glycosyl hydrolase, BNR repeat-containing protein</fullName>
    </submittedName>
</protein>
<dbReference type="PANTHER" id="PTHR47199:SF2">
    <property type="entry name" value="PHOTOSYSTEM II STABILITY_ASSEMBLY FACTOR HCF136, CHLOROPLASTIC"/>
    <property type="match status" value="1"/>
</dbReference>
<keyword evidence="2" id="KW-0604">Photosystem II</keyword>
<dbReference type="Pfam" id="PF14870">
    <property type="entry name" value="PSII_BNR"/>
    <property type="match status" value="1"/>
</dbReference>
<dbReference type="GO" id="GO:0015979">
    <property type="term" value="P:photosynthesis"/>
    <property type="evidence" value="ECO:0007669"/>
    <property type="project" value="UniProtKB-KW"/>
</dbReference>
<evidence type="ECO:0000256" key="3">
    <source>
        <dbReference type="SAM" id="SignalP"/>
    </source>
</evidence>
<feature type="chain" id="PRO_5003325894" evidence="3">
    <location>
        <begin position="26"/>
        <end position="326"/>
    </location>
</feature>